<dbReference type="EMBL" id="AMYD01002133">
    <property type="protein sequence ID" value="EQB50122.1"/>
    <property type="molecule type" value="Genomic_DNA"/>
</dbReference>
<dbReference type="AlphaFoldDB" id="T0K3L2"/>
<dbReference type="HOGENOM" id="CLU_3175345_0_0_1"/>
<sequence length="47" mass="5500">MKEEMKMKPLFTAKVKAEHGRAGHMERLVQTQSNYLQQAMQLVSEEH</sequence>
<accession>T0K3L2</accession>
<evidence type="ECO:0000313" key="2">
    <source>
        <dbReference type="Proteomes" id="UP000015530"/>
    </source>
</evidence>
<evidence type="ECO:0000313" key="1">
    <source>
        <dbReference type="EMBL" id="EQB50122.1"/>
    </source>
</evidence>
<reference evidence="2" key="1">
    <citation type="journal article" date="2013" name="Mol. Plant Microbe Interact.">
        <title>Global aspects of pacC regulation of pathogenicity genes in Colletotrichum gloeosporioides as revealed by transcriptome analysis.</title>
        <authorList>
            <person name="Alkan N."/>
            <person name="Meng X."/>
            <person name="Friedlander G."/>
            <person name="Reuveni E."/>
            <person name="Sukno S."/>
            <person name="Sherman A."/>
            <person name="Thon M."/>
            <person name="Fluhr R."/>
            <person name="Prusky D."/>
        </authorList>
    </citation>
    <scope>NUCLEOTIDE SEQUENCE [LARGE SCALE GENOMIC DNA]</scope>
    <source>
        <strain evidence="2">Cg-14</strain>
    </source>
</reference>
<comment type="caution">
    <text evidence="1">The sequence shown here is derived from an EMBL/GenBank/DDBJ whole genome shotgun (WGS) entry which is preliminary data.</text>
</comment>
<proteinExistence type="predicted"/>
<organism evidence="1 2">
    <name type="scientific">Colletotrichum gloeosporioides (strain Cg-14)</name>
    <name type="common">Anthracnose fungus</name>
    <name type="synonym">Glomerella cingulata</name>
    <dbReference type="NCBI Taxonomy" id="1237896"/>
    <lineage>
        <taxon>Eukaryota</taxon>
        <taxon>Fungi</taxon>
        <taxon>Dikarya</taxon>
        <taxon>Ascomycota</taxon>
        <taxon>Pezizomycotina</taxon>
        <taxon>Sordariomycetes</taxon>
        <taxon>Hypocreomycetidae</taxon>
        <taxon>Glomerellales</taxon>
        <taxon>Glomerellaceae</taxon>
        <taxon>Colletotrichum</taxon>
        <taxon>Colletotrichum gloeosporioides species complex</taxon>
    </lineage>
</organism>
<protein>
    <submittedName>
        <fullName evidence="1">Uncharacterized protein</fullName>
    </submittedName>
</protein>
<gene>
    <name evidence="1" type="ORF">CGLO_10465</name>
</gene>
<dbReference type="Proteomes" id="UP000015530">
    <property type="component" value="Unassembled WGS sequence"/>
</dbReference>
<dbReference type="Gene3D" id="2.20.25.10">
    <property type="match status" value="1"/>
</dbReference>
<name>T0K3L2_COLGC</name>